<evidence type="ECO:0000313" key="2">
    <source>
        <dbReference type="EMBL" id="CAI9155733.1"/>
    </source>
</evidence>
<organism evidence="2 3">
    <name type="scientific">Rangifer tarandus platyrhynchus</name>
    <name type="common">Svalbard reindeer</name>
    <dbReference type="NCBI Taxonomy" id="3082113"/>
    <lineage>
        <taxon>Eukaryota</taxon>
        <taxon>Metazoa</taxon>
        <taxon>Chordata</taxon>
        <taxon>Craniata</taxon>
        <taxon>Vertebrata</taxon>
        <taxon>Euteleostomi</taxon>
        <taxon>Mammalia</taxon>
        <taxon>Eutheria</taxon>
        <taxon>Laurasiatheria</taxon>
        <taxon>Artiodactyla</taxon>
        <taxon>Ruminantia</taxon>
        <taxon>Pecora</taxon>
        <taxon>Cervidae</taxon>
        <taxon>Odocoileinae</taxon>
        <taxon>Rangifer</taxon>
    </lineage>
</organism>
<proteinExistence type="predicted"/>
<feature type="compositionally biased region" description="Low complexity" evidence="1">
    <location>
        <begin position="144"/>
        <end position="154"/>
    </location>
</feature>
<feature type="region of interest" description="Disordered" evidence="1">
    <location>
        <begin position="125"/>
        <end position="208"/>
    </location>
</feature>
<accession>A0ABN8Y5H9</accession>
<feature type="compositionally biased region" description="Basic and acidic residues" evidence="1">
    <location>
        <begin position="191"/>
        <end position="208"/>
    </location>
</feature>
<keyword evidence="3" id="KW-1185">Reference proteome</keyword>
<dbReference type="EMBL" id="OX459949">
    <property type="protein sequence ID" value="CAI9155733.1"/>
    <property type="molecule type" value="Genomic_DNA"/>
</dbReference>
<sequence>MARRLCLQHVSREPGSWKPLCHKGLHGNRGAGLRPTIRGTESGEGLPKRCQVCVGCGRRKAVPTAQAHHQTSPCKFSETSFENLNCGFQKDCKITVLSLKNKIFIFNLKVKLEGRLKAVIFQTEKENPHVTPSHNRSRSPAVLSFSSTTSSPSSQGLPWAGRRRGSGHTRSSVPRLRGLLAPPSSQIQVALKEHGQAGDSDPKHNRGY</sequence>
<gene>
    <name evidence="2" type="ORF">MRATA1EN1_LOCUS4695</name>
</gene>
<evidence type="ECO:0000313" key="3">
    <source>
        <dbReference type="Proteomes" id="UP001176941"/>
    </source>
</evidence>
<dbReference type="Proteomes" id="UP001176941">
    <property type="component" value="Chromosome 13"/>
</dbReference>
<name>A0ABN8Y5H9_RANTA</name>
<protein>
    <submittedName>
        <fullName evidence="2">Uncharacterized protein</fullName>
    </submittedName>
</protein>
<evidence type="ECO:0000256" key="1">
    <source>
        <dbReference type="SAM" id="MobiDB-lite"/>
    </source>
</evidence>
<reference evidence="2" key="1">
    <citation type="submission" date="2023-04" db="EMBL/GenBank/DDBJ databases">
        <authorList>
            <consortium name="ELIXIR-Norway"/>
        </authorList>
    </citation>
    <scope>NUCLEOTIDE SEQUENCE [LARGE SCALE GENOMIC DNA]</scope>
</reference>